<accession>A0A4S8L8R1</accession>
<reference evidence="2 3" key="1">
    <citation type="journal article" date="2019" name="Nat. Ecol. Evol.">
        <title>Megaphylogeny resolves global patterns of mushroom evolution.</title>
        <authorList>
            <person name="Varga T."/>
            <person name="Krizsan K."/>
            <person name="Foldi C."/>
            <person name="Dima B."/>
            <person name="Sanchez-Garcia M."/>
            <person name="Sanchez-Ramirez S."/>
            <person name="Szollosi G.J."/>
            <person name="Szarkandi J.G."/>
            <person name="Papp V."/>
            <person name="Albert L."/>
            <person name="Andreopoulos W."/>
            <person name="Angelini C."/>
            <person name="Antonin V."/>
            <person name="Barry K.W."/>
            <person name="Bougher N.L."/>
            <person name="Buchanan P."/>
            <person name="Buyck B."/>
            <person name="Bense V."/>
            <person name="Catcheside P."/>
            <person name="Chovatia M."/>
            <person name="Cooper J."/>
            <person name="Damon W."/>
            <person name="Desjardin D."/>
            <person name="Finy P."/>
            <person name="Geml J."/>
            <person name="Haridas S."/>
            <person name="Hughes K."/>
            <person name="Justo A."/>
            <person name="Karasinski D."/>
            <person name="Kautmanova I."/>
            <person name="Kiss B."/>
            <person name="Kocsube S."/>
            <person name="Kotiranta H."/>
            <person name="LaButti K.M."/>
            <person name="Lechner B.E."/>
            <person name="Liimatainen K."/>
            <person name="Lipzen A."/>
            <person name="Lukacs Z."/>
            <person name="Mihaltcheva S."/>
            <person name="Morgado L.N."/>
            <person name="Niskanen T."/>
            <person name="Noordeloos M.E."/>
            <person name="Ohm R.A."/>
            <person name="Ortiz-Santana B."/>
            <person name="Ovrebo C."/>
            <person name="Racz N."/>
            <person name="Riley R."/>
            <person name="Savchenko A."/>
            <person name="Shiryaev A."/>
            <person name="Soop K."/>
            <person name="Spirin V."/>
            <person name="Szebenyi C."/>
            <person name="Tomsovsky M."/>
            <person name="Tulloss R.E."/>
            <person name="Uehling J."/>
            <person name="Grigoriev I.V."/>
            <person name="Vagvolgyi C."/>
            <person name="Papp T."/>
            <person name="Martin F.M."/>
            <person name="Miettinen O."/>
            <person name="Hibbett D.S."/>
            <person name="Nagy L.G."/>
        </authorList>
    </citation>
    <scope>NUCLEOTIDE SEQUENCE [LARGE SCALE GENOMIC DNA]</scope>
    <source>
        <strain evidence="2 3">CBS 962.96</strain>
    </source>
</reference>
<dbReference type="EMBL" id="ML179565">
    <property type="protein sequence ID" value="THU85104.1"/>
    <property type="molecule type" value="Genomic_DNA"/>
</dbReference>
<protein>
    <submittedName>
        <fullName evidence="2">Uncharacterized protein</fullName>
    </submittedName>
</protein>
<proteinExistence type="predicted"/>
<evidence type="ECO:0000313" key="3">
    <source>
        <dbReference type="Proteomes" id="UP000297245"/>
    </source>
</evidence>
<feature type="region of interest" description="Disordered" evidence="1">
    <location>
        <begin position="1"/>
        <end position="43"/>
    </location>
</feature>
<evidence type="ECO:0000256" key="1">
    <source>
        <dbReference type="SAM" id="MobiDB-lite"/>
    </source>
</evidence>
<organism evidence="2 3">
    <name type="scientific">Dendrothele bispora (strain CBS 962.96)</name>
    <dbReference type="NCBI Taxonomy" id="1314807"/>
    <lineage>
        <taxon>Eukaryota</taxon>
        <taxon>Fungi</taxon>
        <taxon>Dikarya</taxon>
        <taxon>Basidiomycota</taxon>
        <taxon>Agaricomycotina</taxon>
        <taxon>Agaricomycetes</taxon>
        <taxon>Agaricomycetidae</taxon>
        <taxon>Agaricales</taxon>
        <taxon>Agaricales incertae sedis</taxon>
        <taxon>Dendrothele</taxon>
    </lineage>
</organism>
<dbReference type="Proteomes" id="UP000297245">
    <property type="component" value="Unassembled WGS sequence"/>
</dbReference>
<dbReference type="AlphaFoldDB" id="A0A4S8L8R1"/>
<keyword evidence="3" id="KW-1185">Reference proteome</keyword>
<evidence type="ECO:0000313" key="2">
    <source>
        <dbReference type="EMBL" id="THU85104.1"/>
    </source>
</evidence>
<gene>
    <name evidence="2" type="ORF">K435DRAFT_393405</name>
</gene>
<sequence length="101" mass="10766">MSKAFPGSVVLSQDSPGDTALSAPPHLAPNHTSRRTLSTVHPEPGTWCPVIGTPFNQDDALKELDLLSSGCTDKQEITNLNDGQQRTFSSASSLFLKSSLL</sequence>
<dbReference type="OrthoDB" id="425534at2759"/>
<name>A0A4S8L8R1_DENBC</name>